<accession>A0A5N3X7N8</accession>
<evidence type="ECO:0000313" key="1">
    <source>
        <dbReference type="EMBL" id="KAB0368394.1"/>
    </source>
</evidence>
<dbReference type="AlphaFoldDB" id="A0A5N3X7N8"/>
<reference evidence="1 2" key="1">
    <citation type="submission" date="2019-06" db="EMBL/GenBank/DDBJ databases">
        <title>Discovery of a novel chromosome fission-fusion reversal in muntjac.</title>
        <authorList>
            <person name="Mudd A.B."/>
            <person name="Bredeson J.V."/>
            <person name="Baum R."/>
            <person name="Hockemeyer D."/>
            <person name="Rokhsar D.S."/>
        </authorList>
    </citation>
    <scope>NUCLEOTIDE SEQUENCE [LARGE SCALE GENOMIC DNA]</scope>
    <source>
        <strain evidence="1">UCam_UCB_Mr</strain>
        <tissue evidence="1">Fibroblast cell line</tissue>
    </source>
</reference>
<dbReference type="GO" id="GO:0002753">
    <property type="term" value="P:cytoplasmic pattern recognition receptor signaling pathway"/>
    <property type="evidence" value="ECO:0007669"/>
    <property type="project" value="TreeGrafter"/>
</dbReference>
<sequence length="142" mass="16017">MNNQKAVATLLQECKQVLDQLLLEASDMSEEDKREDERCRASLPSELRTLIQEAKEMKWPFVPEKWQYKQAVGPEDKTNLQDVIGASLQQLLSLFHSCDLVSKLLKLGMSLPDSFLCPTPILPPEAPRGELESPVRLPNNST</sequence>
<dbReference type="Proteomes" id="UP000326062">
    <property type="component" value="Chromosome 16"/>
</dbReference>
<organism evidence="1 2">
    <name type="scientific">Muntiacus reevesi</name>
    <name type="common">Reeves' muntjac</name>
    <name type="synonym">Cervus reevesi</name>
    <dbReference type="NCBI Taxonomy" id="9886"/>
    <lineage>
        <taxon>Eukaryota</taxon>
        <taxon>Metazoa</taxon>
        <taxon>Chordata</taxon>
        <taxon>Craniata</taxon>
        <taxon>Vertebrata</taxon>
        <taxon>Euteleostomi</taxon>
        <taxon>Mammalia</taxon>
        <taxon>Eutheria</taxon>
        <taxon>Laurasiatheria</taxon>
        <taxon>Artiodactyla</taxon>
        <taxon>Ruminantia</taxon>
        <taxon>Pecora</taxon>
        <taxon>Cervidae</taxon>
        <taxon>Muntiacinae</taxon>
        <taxon>Muntiacus</taxon>
    </lineage>
</organism>
<keyword evidence="2" id="KW-1185">Reference proteome</keyword>
<dbReference type="GO" id="GO:0004674">
    <property type="term" value="F:protein serine/threonine kinase activity"/>
    <property type="evidence" value="ECO:0007669"/>
    <property type="project" value="InterPro"/>
</dbReference>
<dbReference type="PANTHER" id="PTHR46747">
    <property type="entry name" value="ALPHA-PROTEIN KINASE 1"/>
    <property type="match status" value="1"/>
</dbReference>
<dbReference type="GO" id="GO:0048029">
    <property type="term" value="F:monosaccharide binding"/>
    <property type="evidence" value="ECO:0007669"/>
    <property type="project" value="TreeGrafter"/>
</dbReference>
<gene>
    <name evidence="1" type="ORF">FD755_020160</name>
</gene>
<dbReference type="InterPro" id="IPR043529">
    <property type="entry name" value="ALPK1"/>
</dbReference>
<name>A0A5N3X7N8_MUNRE</name>
<dbReference type="EMBL" id="VCEB01000018">
    <property type="protein sequence ID" value="KAB0368394.1"/>
    <property type="molecule type" value="Genomic_DNA"/>
</dbReference>
<protein>
    <submittedName>
        <fullName evidence="1">Uncharacterized protein</fullName>
    </submittedName>
</protein>
<proteinExistence type="predicted"/>
<dbReference type="PANTHER" id="PTHR46747:SF1">
    <property type="entry name" value="ALPHA-PROTEIN KINASE 1"/>
    <property type="match status" value="1"/>
</dbReference>
<comment type="caution">
    <text evidence="1">The sequence shown here is derived from an EMBL/GenBank/DDBJ whole genome shotgun (WGS) entry which is preliminary data.</text>
</comment>
<dbReference type="GO" id="GO:0045087">
    <property type="term" value="P:innate immune response"/>
    <property type="evidence" value="ECO:0007669"/>
    <property type="project" value="TreeGrafter"/>
</dbReference>
<dbReference type="GO" id="GO:0005929">
    <property type="term" value="C:cilium"/>
    <property type="evidence" value="ECO:0007669"/>
    <property type="project" value="TreeGrafter"/>
</dbReference>
<evidence type="ECO:0000313" key="2">
    <source>
        <dbReference type="Proteomes" id="UP000326062"/>
    </source>
</evidence>